<comment type="caution">
    <text evidence="3">The sequence shown here is derived from an EMBL/GenBank/DDBJ whole genome shotgun (WGS) entry which is preliminary data.</text>
</comment>
<dbReference type="RefSeq" id="WP_133994897.1">
    <property type="nucleotide sequence ID" value="NZ_SODV01000001.1"/>
</dbReference>
<feature type="compositionally biased region" description="Low complexity" evidence="1">
    <location>
        <begin position="86"/>
        <end position="139"/>
    </location>
</feature>
<dbReference type="Gene3D" id="3.40.47.10">
    <property type="match status" value="1"/>
</dbReference>
<accession>A0A4R8DWF9</accession>
<evidence type="ECO:0000313" key="3">
    <source>
        <dbReference type="EMBL" id="TDX02278.1"/>
    </source>
</evidence>
<dbReference type="AlphaFoldDB" id="A0A4R8DWF9"/>
<protein>
    <submittedName>
        <fullName evidence="3">Beta-ketoacyl synthase-like protein</fullName>
    </submittedName>
</protein>
<feature type="domain" description="Beta-ketoacyl synthase-like N-terminal" evidence="2">
    <location>
        <begin position="170"/>
        <end position="243"/>
    </location>
</feature>
<evidence type="ECO:0000313" key="4">
    <source>
        <dbReference type="Proteomes" id="UP000294498"/>
    </source>
</evidence>
<dbReference type="OrthoDB" id="1404523at2"/>
<dbReference type="Pfam" id="PF13723">
    <property type="entry name" value="Ketoacyl-synt_2"/>
    <property type="match status" value="1"/>
</dbReference>
<evidence type="ECO:0000259" key="2">
    <source>
        <dbReference type="Pfam" id="PF13723"/>
    </source>
</evidence>
<evidence type="ECO:0000256" key="1">
    <source>
        <dbReference type="SAM" id="MobiDB-lite"/>
    </source>
</evidence>
<sequence length="385" mass="39861">MNEKVYIRSAGIVSPLGGAAGGRLRQGAPAPADQRLRAVEPDYARLIDPKAIRRMSRVIRMGVAAALECLEGAGLWSPGGAPPASPAAGGATASPATGSTTASPAAGGATASPATGGATASPAAGGATASPATGSTTASPGGGPDAILTGTAYGCLEDTTVFLRRMVENREEMLTPTAFIQSTHNTVGAQIALMLQCHAYNNTFVHRGFSFEHALLDGMMLLQEGAAKTVLVGGVDEITDTSHSILSRFGLYRSGRINGEGAVFFLLDREPGSGICLEGMDTFYRPEDPAEHINAFLKRHPGDIDMVLGDQVPGEGLSAGTGRAGSTTQQLPAAEPFRHRCGDYPTASAFGLWLATEKVKAGAHSVLVYNNYLDIHHSLFLVKKC</sequence>
<dbReference type="InterPro" id="IPR016039">
    <property type="entry name" value="Thiolase-like"/>
</dbReference>
<name>A0A4R8DWF9_9BACT</name>
<dbReference type="SUPFAM" id="SSF53901">
    <property type="entry name" value="Thiolase-like"/>
    <property type="match status" value="2"/>
</dbReference>
<dbReference type="GO" id="GO:0016746">
    <property type="term" value="F:acyltransferase activity"/>
    <property type="evidence" value="ECO:0007669"/>
    <property type="project" value="InterPro"/>
</dbReference>
<dbReference type="Proteomes" id="UP000294498">
    <property type="component" value="Unassembled WGS sequence"/>
</dbReference>
<feature type="region of interest" description="Disordered" evidence="1">
    <location>
        <begin position="80"/>
        <end position="143"/>
    </location>
</feature>
<keyword evidence="4" id="KW-1185">Reference proteome</keyword>
<dbReference type="InterPro" id="IPR014030">
    <property type="entry name" value="Ketoacyl_synth_N"/>
</dbReference>
<dbReference type="EMBL" id="SODV01000001">
    <property type="protein sequence ID" value="TDX02278.1"/>
    <property type="molecule type" value="Genomic_DNA"/>
</dbReference>
<gene>
    <name evidence="3" type="ORF">EDB95_3333</name>
</gene>
<reference evidence="3 4" key="1">
    <citation type="submission" date="2019-03" db="EMBL/GenBank/DDBJ databases">
        <title>Genomic Encyclopedia of Type Strains, Phase IV (KMG-IV): sequencing the most valuable type-strain genomes for metagenomic binning, comparative biology and taxonomic classification.</title>
        <authorList>
            <person name="Goeker M."/>
        </authorList>
    </citation>
    <scope>NUCLEOTIDE SEQUENCE [LARGE SCALE GENOMIC DNA]</scope>
    <source>
        <strain evidence="3 4">DSM 100059</strain>
    </source>
</reference>
<proteinExistence type="predicted"/>
<organism evidence="3 4">
    <name type="scientific">Dinghuibacter silviterrae</name>
    <dbReference type="NCBI Taxonomy" id="1539049"/>
    <lineage>
        <taxon>Bacteria</taxon>
        <taxon>Pseudomonadati</taxon>
        <taxon>Bacteroidota</taxon>
        <taxon>Chitinophagia</taxon>
        <taxon>Chitinophagales</taxon>
        <taxon>Chitinophagaceae</taxon>
        <taxon>Dinghuibacter</taxon>
    </lineage>
</organism>